<dbReference type="GO" id="GO:1990817">
    <property type="term" value="F:poly(A) RNA polymerase activity"/>
    <property type="evidence" value="ECO:0007669"/>
    <property type="project" value="TreeGrafter"/>
</dbReference>
<evidence type="ECO:0000256" key="2">
    <source>
        <dbReference type="ARBA" id="ARBA00001946"/>
    </source>
</evidence>
<evidence type="ECO:0000256" key="3">
    <source>
        <dbReference type="ARBA" id="ARBA00022679"/>
    </source>
</evidence>
<dbReference type="AlphaFoldDB" id="A0A1D2M5L5"/>
<evidence type="ECO:0000259" key="6">
    <source>
        <dbReference type="Pfam" id="PF03828"/>
    </source>
</evidence>
<dbReference type="PANTHER" id="PTHR12271">
    <property type="entry name" value="POLY A POLYMERASE CID PAP -RELATED"/>
    <property type="match status" value="1"/>
</dbReference>
<evidence type="ECO:0000256" key="5">
    <source>
        <dbReference type="ARBA" id="ARBA00022842"/>
    </source>
</evidence>
<dbReference type="EMBL" id="LJIJ01003838">
    <property type="protein sequence ID" value="ODM88280.1"/>
    <property type="molecule type" value="Genomic_DNA"/>
</dbReference>
<dbReference type="GO" id="GO:0046872">
    <property type="term" value="F:metal ion binding"/>
    <property type="evidence" value="ECO:0007669"/>
    <property type="project" value="UniProtKB-KW"/>
</dbReference>
<dbReference type="Pfam" id="PF22600">
    <property type="entry name" value="MTPAP-like_central"/>
    <property type="match status" value="1"/>
</dbReference>
<comment type="caution">
    <text evidence="8">The sequence shown here is derived from an EMBL/GenBank/DDBJ whole genome shotgun (WGS) entry which is preliminary data.</text>
</comment>
<evidence type="ECO:0000313" key="9">
    <source>
        <dbReference type="Proteomes" id="UP000094527"/>
    </source>
</evidence>
<dbReference type="GO" id="GO:0031123">
    <property type="term" value="P:RNA 3'-end processing"/>
    <property type="evidence" value="ECO:0007669"/>
    <property type="project" value="TreeGrafter"/>
</dbReference>
<evidence type="ECO:0000313" key="8">
    <source>
        <dbReference type="EMBL" id="ODM88280.1"/>
    </source>
</evidence>
<dbReference type="InterPro" id="IPR054708">
    <property type="entry name" value="MTPAP-like_central"/>
</dbReference>
<keyword evidence="9" id="KW-1185">Reference proteome</keyword>
<sequence length="231" mass="26195">METVADIIQLFVPGCAHVQRILQARVPILRFRNEFTDLQCDLSMTNSSGVHMSELIYIMGQLEPRFPTLVFAIRSWASAAKVTNPVPGRQPTNFMLVLLLIHFLQRRHLLPSLEILFKNAGPNDQRVTADGIDCSFLRDRNQILSHFTPQTQGESEAELLFAFFEFYSKFDFNSNGVSLLTGSSCAKPDGSPLYIQNPLERQLNVARNVSLEELTRFQTKAKEFLNLTRSS</sequence>
<evidence type="ECO:0000256" key="4">
    <source>
        <dbReference type="ARBA" id="ARBA00022723"/>
    </source>
</evidence>
<evidence type="ECO:0000256" key="1">
    <source>
        <dbReference type="ARBA" id="ARBA00001936"/>
    </source>
</evidence>
<organism evidence="8 9">
    <name type="scientific">Orchesella cincta</name>
    <name type="common">Springtail</name>
    <name type="synonym">Podura cincta</name>
    <dbReference type="NCBI Taxonomy" id="48709"/>
    <lineage>
        <taxon>Eukaryota</taxon>
        <taxon>Metazoa</taxon>
        <taxon>Ecdysozoa</taxon>
        <taxon>Arthropoda</taxon>
        <taxon>Hexapoda</taxon>
        <taxon>Collembola</taxon>
        <taxon>Entomobryomorpha</taxon>
        <taxon>Entomobryoidea</taxon>
        <taxon>Orchesellidae</taxon>
        <taxon>Orchesellinae</taxon>
        <taxon>Orchesella</taxon>
    </lineage>
</organism>
<comment type="cofactor">
    <cofactor evidence="2">
        <name>Mg(2+)</name>
        <dbReference type="ChEBI" id="CHEBI:18420"/>
    </cofactor>
</comment>
<keyword evidence="4" id="KW-0479">Metal-binding</keyword>
<comment type="cofactor">
    <cofactor evidence="1">
        <name>Mn(2+)</name>
        <dbReference type="ChEBI" id="CHEBI:29035"/>
    </cofactor>
</comment>
<protein>
    <submittedName>
        <fullName evidence="8">Poly(A) RNA polymerase, mitochondrial</fullName>
    </submittedName>
</protein>
<keyword evidence="5" id="KW-0460">Magnesium</keyword>
<dbReference type="OrthoDB" id="434989at2759"/>
<gene>
    <name evidence="8" type="ORF">Ocin01_18402</name>
</gene>
<dbReference type="Pfam" id="PF03828">
    <property type="entry name" value="PAP_assoc"/>
    <property type="match status" value="1"/>
</dbReference>
<keyword evidence="3" id="KW-0808">Transferase</keyword>
<feature type="domain" description="Poly(A) RNA polymerase mitochondrial-like central palm" evidence="7">
    <location>
        <begin position="1"/>
        <end position="60"/>
    </location>
</feature>
<dbReference type="InterPro" id="IPR002058">
    <property type="entry name" value="PAP_assoc"/>
</dbReference>
<dbReference type="Gene3D" id="1.10.1410.10">
    <property type="match status" value="1"/>
</dbReference>
<dbReference type="InterPro" id="IPR043519">
    <property type="entry name" value="NT_sf"/>
</dbReference>
<evidence type="ECO:0000259" key="7">
    <source>
        <dbReference type="Pfam" id="PF22600"/>
    </source>
</evidence>
<name>A0A1D2M5L5_ORCCI</name>
<dbReference type="SUPFAM" id="SSF81631">
    <property type="entry name" value="PAP/OAS1 substrate-binding domain"/>
    <property type="match status" value="1"/>
</dbReference>
<dbReference type="STRING" id="48709.A0A1D2M5L5"/>
<dbReference type="Proteomes" id="UP000094527">
    <property type="component" value="Unassembled WGS sequence"/>
</dbReference>
<accession>A0A1D2M5L5</accession>
<dbReference type="OMA" id="VFAIRSW"/>
<reference evidence="8 9" key="1">
    <citation type="journal article" date="2016" name="Genome Biol. Evol.">
        <title>Gene Family Evolution Reflects Adaptation to Soil Environmental Stressors in the Genome of the Collembolan Orchesella cincta.</title>
        <authorList>
            <person name="Faddeeva-Vakhrusheva A."/>
            <person name="Derks M.F."/>
            <person name="Anvar S.Y."/>
            <person name="Agamennone V."/>
            <person name="Suring W."/>
            <person name="Smit S."/>
            <person name="van Straalen N.M."/>
            <person name="Roelofs D."/>
        </authorList>
    </citation>
    <scope>NUCLEOTIDE SEQUENCE [LARGE SCALE GENOMIC DNA]</scope>
    <source>
        <tissue evidence="8">Mixed pool</tissue>
    </source>
</reference>
<dbReference type="SUPFAM" id="SSF81301">
    <property type="entry name" value="Nucleotidyltransferase"/>
    <property type="match status" value="1"/>
</dbReference>
<proteinExistence type="predicted"/>
<dbReference type="PANTHER" id="PTHR12271:SF133">
    <property type="entry name" value="POLY(A) RNA POLYMERASE, MITOCHONDRIAL"/>
    <property type="match status" value="1"/>
</dbReference>
<feature type="domain" description="PAP-associated" evidence="6">
    <location>
        <begin position="157"/>
        <end position="190"/>
    </location>
</feature>